<protein>
    <submittedName>
        <fullName evidence="2">Alpha/Beta hydrolase fold protein</fullName>
    </submittedName>
</protein>
<dbReference type="PANTHER" id="PTHR46898">
    <property type="entry name" value="SENESCENCE-ASSOCIATED CARBOXYLESTERASE 101"/>
    <property type="match status" value="1"/>
</dbReference>
<keyword evidence="2" id="KW-0378">Hydrolase</keyword>
<name>A0A2U1M8M9_ARTAN</name>
<dbReference type="Pfam" id="PF18117">
    <property type="entry name" value="EDS1_EP"/>
    <property type="match status" value="1"/>
</dbReference>
<dbReference type="InterPro" id="IPR041266">
    <property type="entry name" value="EDS1_EP"/>
</dbReference>
<dbReference type="EMBL" id="PKPP01006119">
    <property type="protein sequence ID" value="PWA57593.1"/>
    <property type="molecule type" value="Genomic_DNA"/>
</dbReference>
<dbReference type="AlphaFoldDB" id="A0A2U1M8M9"/>
<proteinExistence type="predicted"/>
<dbReference type="OrthoDB" id="1665063at2759"/>
<comment type="caution">
    <text evidence="2">The sequence shown here is derived from an EMBL/GenBank/DDBJ whole genome shotgun (WGS) entry which is preliminary data.</text>
</comment>
<keyword evidence="3" id="KW-1185">Reference proteome</keyword>
<dbReference type="GO" id="GO:0052689">
    <property type="term" value="F:carboxylic ester hydrolase activity"/>
    <property type="evidence" value="ECO:0007669"/>
    <property type="project" value="InterPro"/>
</dbReference>
<dbReference type="Proteomes" id="UP000245207">
    <property type="component" value="Unassembled WGS sequence"/>
</dbReference>
<sequence length="194" mass="23338">MRTEHFKNFRIAFTKMKRYIETKKMRGGYSCYKNRESSEEIIKYKLYVDQYWKHFVNEKDAMAQVEGLRLHKRWIYTGTKYRRVVEPLTIAEYYKNGRRNYIAFRRNHYTLLEKWLVEVEDQQNWLPSNETNETTSLTKDSCFWVYVEEAVLSLRDLEERGSSQSVAKIEQGLEGFEANVQCALAVVRSRWIQS</sequence>
<evidence type="ECO:0000313" key="3">
    <source>
        <dbReference type="Proteomes" id="UP000245207"/>
    </source>
</evidence>
<evidence type="ECO:0000313" key="2">
    <source>
        <dbReference type="EMBL" id="PWA57593.1"/>
    </source>
</evidence>
<dbReference type="PANTHER" id="PTHR46898:SF3">
    <property type="entry name" value="FUNGAL LIPASE-LIKE DOMAIN-CONTAINING PROTEIN"/>
    <property type="match status" value="1"/>
</dbReference>
<dbReference type="InterPro" id="IPR044603">
    <property type="entry name" value="SAG101-like"/>
</dbReference>
<dbReference type="GO" id="GO:0006952">
    <property type="term" value="P:defense response"/>
    <property type="evidence" value="ECO:0007669"/>
    <property type="project" value="InterPro"/>
</dbReference>
<gene>
    <name evidence="2" type="ORF">CTI12_AA407370</name>
</gene>
<accession>A0A2U1M8M9</accession>
<dbReference type="STRING" id="35608.A0A2U1M8M9"/>
<feature type="domain" description="EDS1 EP" evidence="1">
    <location>
        <begin position="17"/>
        <end position="181"/>
    </location>
</feature>
<organism evidence="2 3">
    <name type="scientific">Artemisia annua</name>
    <name type="common">Sweet wormwood</name>
    <dbReference type="NCBI Taxonomy" id="35608"/>
    <lineage>
        <taxon>Eukaryota</taxon>
        <taxon>Viridiplantae</taxon>
        <taxon>Streptophyta</taxon>
        <taxon>Embryophyta</taxon>
        <taxon>Tracheophyta</taxon>
        <taxon>Spermatophyta</taxon>
        <taxon>Magnoliopsida</taxon>
        <taxon>eudicotyledons</taxon>
        <taxon>Gunneridae</taxon>
        <taxon>Pentapetalae</taxon>
        <taxon>asterids</taxon>
        <taxon>campanulids</taxon>
        <taxon>Asterales</taxon>
        <taxon>Asteraceae</taxon>
        <taxon>Asteroideae</taxon>
        <taxon>Anthemideae</taxon>
        <taxon>Artemisiinae</taxon>
        <taxon>Artemisia</taxon>
    </lineage>
</organism>
<reference evidence="2 3" key="1">
    <citation type="journal article" date="2018" name="Mol. Plant">
        <title>The genome of Artemisia annua provides insight into the evolution of Asteraceae family and artemisinin biosynthesis.</title>
        <authorList>
            <person name="Shen Q."/>
            <person name="Zhang L."/>
            <person name="Liao Z."/>
            <person name="Wang S."/>
            <person name="Yan T."/>
            <person name="Shi P."/>
            <person name="Liu M."/>
            <person name="Fu X."/>
            <person name="Pan Q."/>
            <person name="Wang Y."/>
            <person name="Lv Z."/>
            <person name="Lu X."/>
            <person name="Zhang F."/>
            <person name="Jiang W."/>
            <person name="Ma Y."/>
            <person name="Chen M."/>
            <person name="Hao X."/>
            <person name="Li L."/>
            <person name="Tang Y."/>
            <person name="Lv G."/>
            <person name="Zhou Y."/>
            <person name="Sun X."/>
            <person name="Brodelius P.E."/>
            <person name="Rose J.K.C."/>
            <person name="Tang K."/>
        </authorList>
    </citation>
    <scope>NUCLEOTIDE SEQUENCE [LARGE SCALE GENOMIC DNA]</scope>
    <source>
        <strain evidence="3">cv. Huhao1</strain>
        <tissue evidence="2">Leaf</tissue>
    </source>
</reference>
<evidence type="ECO:0000259" key="1">
    <source>
        <dbReference type="Pfam" id="PF18117"/>
    </source>
</evidence>